<feature type="region of interest" description="Disordered" evidence="1">
    <location>
        <begin position="1"/>
        <end position="36"/>
    </location>
</feature>
<reference evidence="3" key="3">
    <citation type="submission" date="2022-01" db="EMBL/GenBank/DDBJ databases">
        <authorList>
            <person name="Rubenstein D.R."/>
        </authorList>
    </citation>
    <scope>NUCLEOTIDE SEQUENCE</scope>
    <source>
        <strain evidence="3">SS15</strain>
        <tissue evidence="3">Liver</tissue>
    </source>
</reference>
<keyword evidence="4" id="KW-1185">Reference proteome</keyword>
<sequence>MLGSGKKKQSQKSVERVELGDVVPEEDRDDARKEEGLPGQCQYLGLPVADYFKQWINLKKGIKTPEQMAIPKLAQYLSSSQQSLLSVSRCSLKWPSQFSTLSADDYIVTDAGRSRGKDRAIKALLNLEVPSKTPTHHLLRTRGATV</sequence>
<accession>A0A835TY18</accession>
<dbReference type="Proteomes" id="UP000618051">
    <property type="component" value="Unassembled WGS sequence"/>
</dbReference>
<evidence type="ECO:0000313" key="4">
    <source>
        <dbReference type="Proteomes" id="UP000618051"/>
    </source>
</evidence>
<name>A0A835TY18_9PASS</name>
<protein>
    <submittedName>
        <fullName evidence="2">Uncharacterized protein</fullName>
    </submittedName>
</protein>
<gene>
    <name evidence="3" type="ORF">IHE44_0015017</name>
    <name evidence="2" type="ORF">IHE44_012646</name>
</gene>
<evidence type="ECO:0000313" key="3">
    <source>
        <dbReference type="EMBL" id="KAI1236763.1"/>
    </source>
</evidence>
<comment type="caution">
    <text evidence="2">The sequence shown here is derived from an EMBL/GenBank/DDBJ whole genome shotgun (WGS) entry which is preliminary data.</text>
</comment>
<dbReference type="EMBL" id="JADDUC010000063">
    <property type="protein sequence ID" value="KAG0120499.1"/>
    <property type="molecule type" value="Genomic_DNA"/>
</dbReference>
<proteinExistence type="predicted"/>
<reference evidence="3 4" key="2">
    <citation type="journal article" date="2021" name="J. Hered.">
        <title>Feather Gene Expression Elucidates the Developmental Basis of Plumage Iridescence in African Starlings.</title>
        <authorList>
            <person name="Rubenstein D.R."/>
            <person name="Corvelo A."/>
            <person name="MacManes M.D."/>
            <person name="Maia R."/>
            <person name="Narzisi G."/>
            <person name="Rousaki A."/>
            <person name="Vandenabeele P."/>
            <person name="Shawkey M.D."/>
            <person name="Solomon J."/>
        </authorList>
    </citation>
    <scope>NUCLEOTIDE SEQUENCE [LARGE SCALE GENOMIC DNA]</scope>
    <source>
        <strain evidence="3">SS15</strain>
    </source>
</reference>
<dbReference type="AlphaFoldDB" id="A0A835TY18"/>
<evidence type="ECO:0000313" key="2">
    <source>
        <dbReference type="EMBL" id="KAG0120499.1"/>
    </source>
</evidence>
<organism evidence="2">
    <name type="scientific">Lamprotornis superbus</name>
    <dbReference type="NCBI Taxonomy" id="245042"/>
    <lineage>
        <taxon>Eukaryota</taxon>
        <taxon>Metazoa</taxon>
        <taxon>Chordata</taxon>
        <taxon>Craniata</taxon>
        <taxon>Vertebrata</taxon>
        <taxon>Euteleostomi</taxon>
        <taxon>Archelosauria</taxon>
        <taxon>Archosauria</taxon>
        <taxon>Dinosauria</taxon>
        <taxon>Saurischia</taxon>
        <taxon>Theropoda</taxon>
        <taxon>Coelurosauria</taxon>
        <taxon>Aves</taxon>
        <taxon>Neognathae</taxon>
        <taxon>Neoaves</taxon>
        <taxon>Telluraves</taxon>
        <taxon>Australaves</taxon>
        <taxon>Passeriformes</taxon>
        <taxon>Sturnidae</taxon>
        <taxon>Lamprotornis</taxon>
    </lineage>
</organism>
<dbReference type="EMBL" id="JADDUC020000009">
    <property type="protein sequence ID" value="KAI1236763.1"/>
    <property type="molecule type" value="Genomic_DNA"/>
</dbReference>
<evidence type="ECO:0000256" key="1">
    <source>
        <dbReference type="SAM" id="MobiDB-lite"/>
    </source>
</evidence>
<feature type="compositionally biased region" description="Basic residues" evidence="1">
    <location>
        <begin position="1"/>
        <end position="10"/>
    </location>
</feature>
<reference evidence="2" key="1">
    <citation type="submission" date="2020-10" db="EMBL/GenBank/DDBJ databases">
        <title>Feather gene expression reveals the developmental basis of iridescence in African starlings.</title>
        <authorList>
            <person name="Rubenstein D.R."/>
        </authorList>
    </citation>
    <scope>NUCLEOTIDE SEQUENCE</scope>
    <source>
        <strain evidence="2">SS15</strain>
        <tissue evidence="2">Liver</tissue>
    </source>
</reference>